<dbReference type="InterPro" id="IPR001387">
    <property type="entry name" value="Cro/C1-type_HTH"/>
</dbReference>
<evidence type="ECO:0000313" key="5">
    <source>
        <dbReference type="EMBL" id="OXL14810.1"/>
    </source>
</evidence>
<sequence length="117" mass="13455">MKEKKRDTKITRITVDFNDPKSFPKSTLNKKLLNATGEKEIAKQKAQDDLEAKMDAALYAKSIREKLGFTQKELSERIMVPLDTIRNWEQGKRYPTGPARLLLKILDKSPKLVLQVI</sequence>
<evidence type="ECO:0000256" key="3">
    <source>
        <dbReference type="ARBA" id="ARBA00023163"/>
    </source>
</evidence>
<evidence type="ECO:0000256" key="2">
    <source>
        <dbReference type="ARBA" id="ARBA00023125"/>
    </source>
</evidence>
<evidence type="ECO:0000256" key="1">
    <source>
        <dbReference type="ARBA" id="ARBA00023015"/>
    </source>
</evidence>
<dbReference type="SMART" id="SM00530">
    <property type="entry name" value="HTH_XRE"/>
    <property type="match status" value="1"/>
</dbReference>
<dbReference type="PANTHER" id="PTHR36511:SF4">
    <property type="entry name" value="ANTITOXIN MQSA"/>
    <property type="match status" value="1"/>
</dbReference>
<proteinExistence type="predicted"/>
<keyword evidence="3" id="KW-0804">Transcription</keyword>
<dbReference type="PROSITE" id="PS50943">
    <property type="entry name" value="HTH_CROC1"/>
    <property type="match status" value="1"/>
</dbReference>
<feature type="domain" description="HTH cro/C1-type" evidence="4">
    <location>
        <begin position="61"/>
        <end position="113"/>
    </location>
</feature>
<organism evidence="5 6">
    <name type="scientific">Polynucleobacter cosmopolitanus</name>
    <dbReference type="NCBI Taxonomy" id="351345"/>
    <lineage>
        <taxon>Bacteria</taxon>
        <taxon>Pseudomonadati</taxon>
        <taxon>Pseudomonadota</taxon>
        <taxon>Betaproteobacteria</taxon>
        <taxon>Burkholderiales</taxon>
        <taxon>Burkholderiaceae</taxon>
        <taxon>Polynucleobacter</taxon>
    </lineage>
</organism>
<dbReference type="Pfam" id="PF01381">
    <property type="entry name" value="HTH_3"/>
    <property type="match status" value="1"/>
</dbReference>
<gene>
    <name evidence="5" type="ORF">AOC33_05645</name>
</gene>
<dbReference type="InterPro" id="IPR010982">
    <property type="entry name" value="Lambda_DNA-bd_dom_sf"/>
</dbReference>
<keyword evidence="6" id="KW-1185">Reference proteome</keyword>
<dbReference type="OrthoDB" id="9799384at2"/>
<reference evidence="5 6" key="1">
    <citation type="submission" date="2017-06" db="EMBL/GenBank/DDBJ databases">
        <title>Reclassification of a Polynucleobacter cosmopolitanus strain isolated from tropical Lake Victoria as Polynucleobacter victoriensis comb. nov.</title>
        <authorList>
            <person name="Hahn M.W."/>
        </authorList>
    </citation>
    <scope>NUCLEOTIDE SEQUENCE [LARGE SCALE GENOMIC DNA]</scope>
    <source>
        <strain evidence="5 6">MWH-MoIso2</strain>
    </source>
</reference>
<keyword evidence="1" id="KW-0805">Transcription regulation</keyword>
<dbReference type="AlphaFoldDB" id="A0A229FT02"/>
<name>A0A229FT02_9BURK</name>
<dbReference type="Proteomes" id="UP000215188">
    <property type="component" value="Unassembled WGS sequence"/>
</dbReference>
<dbReference type="CDD" id="cd00093">
    <property type="entry name" value="HTH_XRE"/>
    <property type="match status" value="1"/>
</dbReference>
<dbReference type="Gene3D" id="1.10.260.40">
    <property type="entry name" value="lambda repressor-like DNA-binding domains"/>
    <property type="match status" value="1"/>
</dbReference>
<dbReference type="RefSeq" id="WP_089515676.1">
    <property type="nucleotide sequence ID" value="NZ_NJGG01000002.1"/>
</dbReference>
<protein>
    <submittedName>
        <fullName evidence="5">Transcriptional regulator</fullName>
    </submittedName>
</protein>
<dbReference type="InterPro" id="IPR052359">
    <property type="entry name" value="HTH-type_reg/antitoxin"/>
</dbReference>
<dbReference type="PANTHER" id="PTHR36511">
    <property type="entry name" value="MERR FAMILY BACTERIAL REGULATORY PROTEIN"/>
    <property type="match status" value="1"/>
</dbReference>
<dbReference type="EMBL" id="NJGG01000002">
    <property type="protein sequence ID" value="OXL14810.1"/>
    <property type="molecule type" value="Genomic_DNA"/>
</dbReference>
<evidence type="ECO:0000313" key="6">
    <source>
        <dbReference type="Proteomes" id="UP000215188"/>
    </source>
</evidence>
<comment type="caution">
    <text evidence="5">The sequence shown here is derived from an EMBL/GenBank/DDBJ whole genome shotgun (WGS) entry which is preliminary data.</text>
</comment>
<dbReference type="GO" id="GO:0003677">
    <property type="term" value="F:DNA binding"/>
    <property type="evidence" value="ECO:0007669"/>
    <property type="project" value="UniProtKB-KW"/>
</dbReference>
<evidence type="ECO:0000259" key="4">
    <source>
        <dbReference type="PROSITE" id="PS50943"/>
    </source>
</evidence>
<accession>A0A229FT02</accession>
<keyword evidence="2" id="KW-0238">DNA-binding</keyword>
<dbReference type="SUPFAM" id="SSF47413">
    <property type="entry name" value="lambda repressor-like DNA-binding domains"/>
    <property type="match status" value="1"/>
</dbReference>